<reference evidence="2" key="1">
    <citation type="submission" date="2018-02" db="EMBL/GenBank/DDBJ databases">
        <title>Rhizophora mucronata_Transcriptome.</title>
        <authorList>
            <person name="Meera S.P."/>
            <person name="Sreeshan A."/>
            <person name="Augustine A."/>
        </authorList>
    </citation>
    <scope>NUCLEOTIDE SEQUENCE</scope>
    <source>
        <tissue evidence="2">Leaf</tissue>
    </source>
</reference>
<evidence type="ECO:0000259" key="1">
    <source>
        <dbReference type="Pfam" id="PF21156"/>
    </source>
</evidence>
<dbReference type="SUPFAM" id="SSF51445">
    <property type="entry name" value="(Trans)glycosidases"/>
    <property type="match status" value="1"/>
</dbReference>
<sequence length="229" mass="26602">MALAFLSKPFFLYPIKMITQEGEFASISVKKLRKRQMRNFFLCLMVSQGVPMMYMGDEYGHTKGGNNNTYCHDNDINYFWWDKKDESSSDFFRFCHLMTNFRHECESLGLYDFPTAERLQWHGQAPGRPDWSETSRFVAFTLIDSVKGEIYVAFNAYHFPVTIALPERPGYRWEPLVDTSKPAPFDFLSSNLPERDTAIKQYSHFLDSNLYPMLSYSSVILTLTPAVIA</sequence>
<accession>A0A2P2KYU0</accession>
<dbReference type="Pfam" id="PF21156">
    <property type="entry name" value="ISOA1-3_C"/>
    <property type="match status" value="1"/>
</dbReference>
<dbReference type="Gene3D" id="3.20.20.80">
    <property type="entry name" value="Glycosidases"/>
    <property type="match status" value="1"/>
</dbReference>
<evidence type="ECO:0000313" key="2">
    <source>
        <dbReference type="EMBL" id="MBX10883.1"/>
    </source>
</evidence>
<dbReference type="Gene3D" id="2.60.40.1180">
    <property type="entry name" value="Golgi alpha-mannosidase II"/>
    <property type="match status" value="1"/>
</dbReference>
<dbReference type="SUPFAM" id="SSF51011">
    <property type="entry name" value="Glycosyl hydrolase domain"/>
    <property type="match status" value="1"/>
</dbReference>
<name>A0A2P2KYU0_RHIMU</name>
<dbReference type="AlphaFoldDB" id="A0A2P2KYU0"/>
<dbReference type="InterPro" id="IPR017853">
    <property type="entry name" value="GH"/>
</dbReference>
<proteinExistence type="predicted"/>
<protein>
    <submittedName>
        <fullName evidence="2">Isoamylase family protein</fullName>
    </submittedName>
</protein>
<dbReference type="PANTHER" id="PTHR43002">
    <property type="entry name" value="GLYCOGEN DEBRANCHING ENZYME"/>
    <property type="match status" value="1"/>
</dbReference>
<dbReference type="EMBL" id="GGEC01030399">
    <property type="protein sequence ID" value="MBX10883.1"/>
    <property type="molecule type" value="Transcribed_RNA"/>
</dbReference>
<dbReference type="InterPro" id="IPR048650">
    <property type="entry name" value="ISOA1-3-like_C"/>
</dbReference>
<feature type="domain" description="Isoamylase 1-3-like C-terminal" evidence="1">
    <location>
        <begin position="120"/>
        <end position="221"/>
    </location>
</feature>
<dbReference type="InterPro" id="IPR013780">
    <property type="entry name" value="Glyco_hydro_b"/>
</dbReference>
<organism evidence="2">
    <name type="scientific">Rhizophora mucronata</name>
    <name type="common">Asiatic mangrove</name>
    <dbReference type="NCBI Taxonomy" id="61149"/>
    <lineage>
        <taxon>Eukaryota</taxon>
        <taxon>Viridiplantae</taxon>
        <taxon>Streptophyta</taxon>
        <taxon>Embryophyta</taxon>
        <taxon>Tracheophyta</taxon>
        <taxon>Spermatophyta</taxon>
        <taxon>Magnoliopsida</taxon>
        <taxon>eudicotyledons</taxon>
        <taxon>Gunneridae</taxon>
        <taxon>Pentapetalae</taxon>
        <taxon>rosids</taxon>
        <taxon>fabids</taxon>
        <taxon>Malpighiales</taxon>
        <taxon>Rhizophoraceae</taxon>
        <taxon>Rhizophora</taxon>
    </lineage>
</organism>